<dbReference type="EMBL" id="LGRX02005282">
    <property type="protein sequence ID" value="KAK3278789.1"/>
    <property type="molecule type" value="Genomic_DNA"/>
</dbReference>
<feature type="compositionally biased region" description="Basic and acidic residues" evidence="1">
    <location>
        <begin position="551"/>
        <end position="565"/>
    </location>
</feature>
<keyword evidence="2" id="KW-0812">Transmembrane</keyword>
<dbReference type="Proteomes" id="UP001190700">
    <property type="component" value="Unassembled WGS sequence"/>
</dbReference>
<evidence type="ECO:0000256" key="2">
    <source>
        <dbReference type="SAM" id="Phobius"/>
    </source>
</evidence>
<feature type="transmembrane region" description="Helical" evidence="2">
    <location>
        <begin position="415"/>
        <end position="434"/>
    </location>
</feature>
<keyword evidence="2" id="KW-0472">Membrane</keyword>
<feature type="region of interest" description="Disordered" evidence="1">
    <location>
        <begin position="1"/>
        <end position="26"/>
    </location>
</feature>
<feature type="region of interest" description="Disordered" evidence="1">
    <location>
        <begin position="542"/>
        <end position="574"/>
    </location>
</feature>
<reference evidence="3 4" key="1">
    <citation type="journal article" date="2015" name="Genome Biol. Evol.">
        <title>Comparative Genomics of a Bacterivorous Green Alga Reveals Evolutionary Causalities and Consequences of Phago-Mixotrophic Mode of Nutrition.</title>
        <authorList>
            <person name="Burns J.A."/>
            <person name="Paasch A."/>
            <person name="Narechania A."/>
            <person name="Kim E."/>
        </authorList>
    </citation>
    <scope>NUCLEOTIDE SEQUENCE [LARGE SCALE GENOMIC DNA]</scope>
    <source>
        <strain evidence="3 4">PLY_AMNH</strain>
    </source>
</reference>
<name>A0AAE0GIF8_9CHLO</name>
<proteinExistence type="predicted"/>
<evidence type="ECO:0000313" key="4">
    <source>
        <dbReference type="Proteomes" id="UP001190700"/>
    </source>
</evidence>
<feature type="transmembrane region" description="Helical" evidence="2">
    <location>
        <begin position="646"/>
        <end position="665"/>
    </location>
</feature>
<organism evidence="3 4">
    <name type="scientific">Cymbomonas tetramitiformis</name>
    <dbReference type="NCBI Taxonomy" id="36881"/>
    <lineage>
        <taxon>Eukaryota</taxon>
        <taxon>Viridiplantae</taxon>
        <taxon>Chlorophyta</taxon>
        <taxon>Pyramimonadophyceae</taxon>
        <taxon>Pyramimonadales</taxon>
        <taxon>Pyramimonadaceae</taxon>
        <taxon>Cymbomonas</taxon>
    </lineage>
</organism>
<gene>
    <name evidence="3" type="ORF">CYMTET_13294</name>
</gene>
<keyword evidence="2" id="KW-1133">Transmembrane helix</keyword>
<feature type="transmembrane region" description="Helical" evidence="2">
    <location>
        <begin position="499"/>
        <end position="520"/>
    </location>
</feature>
<feature type="transmembrane region" description="Helical" evidence="2">
    <location>
        <begin position="617"/>
        <end position="634"/>
    </location>
</feature>
<sequence length="667" mass="75593">MKAQSADRPQRAGKGNTSKKRNTFKDRVQRLNQGSLLLVRALMKSRREDLTSSQRLCECVGLDFTVFVMCLPISHLVEQANELKKLYAKKFQNSNQEKRKKKWKKHHEKAHMEKLKLTKAMTTRRTTTVNHLLSLERCLGTAAVHAFLNMNSCLPDKVHLAHVTPAESLPWQCPPGKDFLWFRSVFQEMIAMGRKPGWYLRSRLFTLIFMQATDGHFKLSQELADILWVGKPAEPPGSSMAGSFDLQALHRSMPLKMLLGEEGEEEMKVAGREERLKEAESVWATLLASALYTHLPLTWVTNPTAPPNERTTLGHLADTWLEADARQDHIRGQLPELSAMATKLVVQWDEDHINRLEELHKWMPSYATVSDQQPPWWKRTYNWTAQSAFWIVSSHPLVAIYLVKPSEAFSRSERLVVQMNVFIIMLSFCMFFYYSRAMGCCEEFKDYVGCPPAGLSDCFAQPTCQTLFAEKTGDSLPEELEAADFVCTAFPTTSWMDRIWSVLIINAALIPVNVFLMSLFSLSGASAGALGHLSMDLGKKSLHSTARSKRRDASAGREHSKRGEADAWPAPHSGACDVRAPPGKEKYEAVALMGPQRGAALTNFFLVLYAVFFDIKLLTKTMAMLFMAIFAMLFQPVKAVTKFVRPILNLMLPIYIFIADMYNHLCW</sequence>
<accession>A0AAE0GIF8</accession>
<protein>
    <submittedName>
        <fullName evidence="3">Uncharacterized protein</fullName>
    </submittedName>
</protein>
<keyword evidence="4" id="KW-1185">Reference proteome</keyword>
<comment type="caution">
    <text evidence="3">The sequence shown here is derived from an EMBL/GenBank/DDBJ whole genome shotgun (WGS) entry which is preliminary data.</text>
</comment>
<dbReference type="AlphaFoldDB" id="A0AAE0GIF8"/>
<evidence type="ECO:0000256" key="1">
    <source>
        <dbReference type="SAM" id="MobiDB-lite"/>
    </source>
</evidence>
<evidence type="ECO:0000313" key="3">
    <source>
        <dbReference type="EMBL" id="KAK3278789.1"/>
    </source>
</evidence>